<keyword evidence="1" id="KW-0472">Membrane</keyword>
<keyword evidence="1" id="KW-0812">Transmembrane</keyword>
<feature type="transmembrane region" description="Helical" evidence="1">
    <location>
        <begin position="76"/>
        <end position="100"/>
    </location>
</feature>
<sequence>MNPSFIPIHSARESEWAKAEAVLHAASGCPRGTHLIRTSAATIASTILSTSWVAKKEFAAVYNLRLYEGMVGSMGILRLGMAFLLSFLSLVSSAIFLFLLKSLALACRGGMSLSATFGFPISAKASREGRNYLSRAGECRDRRCQLIAFSVFPLASSHSGSLGGTVLLRGIDRRLADCLFPRRLIHFPSRLRVLEQRVVHVVSATCQVELGEPQDSISCSFQPYLLRVAPKCLCFH</sequence>
<keyword evidence="1" id="KW-1133">Transmembrane helix</keyword>
<dbReference type="InParanoid" id="M1DWF2"/>
<reference evidence="3" key="1">
    <citation type="journal article" date="2011" name="Nature">
        <title>Genome sequence and analysis of the tuber crop potato.</title>
        <authorList>
            <consortium name="The Potato Genome Sequencing Consortium"/>
        </authorList>
    </citation>
    <scope>NUCLEOTIDE SEQUENCE [LARGE SCALE GENOMIC DNA]</scope>
    <source>
        <strain evidence="3">cv. DM1-3 516 R44</strain>
    </source>
</reference>
<dbReference type="PaxDb" id="4113-PGSC0003DMT400095492"/>
<dbReference type="EnsemblPlants" id="PGSC0003DMT400095492">
    <property type="protein sequence ID" value="PGSC0003DMT400095492"/>
    <property type="gene ID" value="PGSC0003DMG400045063"/>
</dbReference>
<evidence type="ECO:0000313" key="3">
    <source>
        <dbReference type="Proteomes" id="UP000011115"/>
    </source>
</evidence>
<evidence type="ECO:0000313" key="2">
    <source>
        <dbReference type="EnsemblPlants" id="PGSC0003DMT400095492"/>
    </source>
</evidence>
<evidence type="ECO:0000256" key="1">
    <source>
        <dbReference type="SAM" id="Phobius"/>
    </source>
</evidence>
<proteinExistence type="predicted"/>
<dbReference type="Gramene" id="PGSC0003DMT400095492">
    <property type="protein sequence ID" value="PGSC0003DMT400095492"/>
    <property type="gene ID" value="PGSC0003DMG400045063"/>
</dbReference>
<dbReference type="Proteomes" id="UP000011115">
    <property type="component" value="Unassembled WGS sequence"/>
</dbReference>
<name>M1DWF2_SOLTU</name>
<accession>M1DWF2</accession>
<reference evidence="2" key="2">
    <citation type="submission" date="2015-06" db="UniProtKB">
        <authorList>
            <consortium name="EnsemblPlants"/>
        </authorList>
    </citation>
    <scope>IDENTIFICATION</scope>
    <source>
        <strain evidence="2">DM1-3 516 R44</strain>
    </source>
</reference>
<keyword evidence="3" id="KW-1185">Reference proteome</keyword>
<dbReference type="HOGENOM" id="CLU_1177142_0_0_1"/>
<protein>
    <submittedName>
        <fullName evidence="2">Uncharacterized protein</fullName>
    </submittedName>
</protein>
<organism evidence="2 3">
    <name type="scientific">Solanum tuberosum</name>
    <name type="common">Potato</name>
    <dbReference type="NCBI Taxonomy" id="4113"/>
    <lineage>
        <taxon>Eukaryota</taxon>
        <taxon>Viridiplantae</taxon>
        <taxon>Streptophyta</taxon>
        <taxon>Embryophyta</taxon>
        <taxon>Tracheophyta</taxon>
        <taxon>Spermatophyta</taxon>
        <taxon>Magnoliopsida</taxon>
        <taxon>eudicotyledons</taxon>
        <taxon>Gunneridae</taxon>
        <taxon>Pentapetalae</taxon>
        <taxon>asterids</taxon>
        <taxon>lamiids</taxon>
        <taxon>Solanales</taxon>
        <taxon>Solanaceae</taxon>
        <taxon>Solanoideae</taxon>
        <taxon>Solaneae</taxon>
        <taxon>Solanum</taxon>
    </lineage>
</organism>
<dbReference type="AlphaFoldDB" id="M1DWF2"/>